<dbReference type="GO" id="GO:0016491">
    <property type="term" value="F:oxidoreductase activity"/>
    <property type="evidence" value="ECO:0007669"/>
    <property type="project" value="UniProtKB-KW"/>
</dbReference>
<evidence type="ECO:0000256" key="1">
    <source>
        <dbReference type="ARBA" id="ARBA00004141"/>
    </source>
</evidence>
<dbReference type="Proteomes" id="UP000266239">
    <property type="component" value="Unassembled WGS sequence"/>
</dbReference>
<dbReference type="InterPro" id="IPR013130">
    <property type="entry name" value="Fe3_Rdtase_TM_dom"/>
</dbReference>
<dbReference type="CDD" id="cd06186">
    <property type="entry name" value="NOX_Duox_like_FAD_NADP"/>
    <property type="match status" value="1"/>
</dbReference>
<dbReference type="Pfam" id="PF08022">
    <property type="entry name" value="FAD_binding_8"/>
    <property type="match status" value="1"/>
</dbReference>
<dbReference type="Proteomes" id="UP000265716">
    <property type="component" value="Unassembled WGS sequence"/>
</dbReference>
<evidence type="ECO:0000256" key="4">
    <source>
        <dbReference type="ARBA" id="ARBA00023002"/>
    </source>
</evidence>
<feature type="transmembrane region" description="Helical" evidence="6">
    <location>
        <begin position="361"/>
        <end position="380"/>
    </location>
</feature>
<evidence type="ECO:0000313" key="15">
    <source>
        <dbReference type="Proteomes" id="UP000265716"/>
    </source>
</evidence>
<dbReference type="Pfam" id="PF01794">
    <property type="entry name" value="Ferric_reduct"/>
    <property type="match status" value="1"/>
</dbReference>
<evidence type="ECO:0000313" key="19">
    <source>
        <dbReference type="Proteomes" id="UP000283543"/>
    </source>
</evidence>
<dbReference type="InterPro" id="IPR050369">
    <property type="entry name" value="RBOH/FRE"/>
</dbReference>
<feature type="domain" description="DOMON" evidence="8">
    <location>
        <begin position="47"/>
        <end position="168"/>
    </location>
</feature>
<feature type="transmembrane region" description="Helical" evidence="6">
    <location>
        <begin position="254"/>
        <end position="272"/>
    </location>
</feature>
<dbReference type="InterPro" id="IPR005018">
    <property type="entry name" value="DOMON_domain"/>
</dbReference>
<dbReference type="PANTHER" id="PTHR11972:SF69">
    <property type="entry name" value="FERRIC REDUCTION OXIDASE 6-RELATED"/>
    <property type="match status" value="1"/>
</dbReference>
<sequence length="684" mass="73704">MFVFMAVAMAAVVVAGVGNTTTTTNSSSSSGCADDLFFALQPAFVLGPMSMRTFVKGPTMCAQVTFPNAAATVRWVAVGFAKTAYMVNNPVTNVVVLNAATAITSLHLMQSYESVPVQPGVPSILQTQGSVTSGGAISFTFERPLASSTPFDVALDPATMTNVLWGYGTHTWPAKHVECGDVQVTLASSTIVVKSVAYTPITPAIIVVTFAVMMGLGLLSTYETTWRRWSQAAVIAPSKRASPFRANPLKVGEAVVVLVYVGGGVVVCSNVYTTFIDHSELHRWSLALGHLALQSLAFLLLPVARGQHWELVFGTSHERLLKFHRWLGLFCVVTSTAHLVLNVANRVTVATVEPYGSQEAVPLFGLLAYVAFASMALLAFEPIRRAMYEVFYYYHRVASVVGLCFVMLHSSTVQFTMLFPLIVYGVSALGRVSAYWHHHDAAIAVDGSTSVVVTLPATAQTTKWATDVHPCAFFWVNVPAISLLQWHPFTAIITRDGKSISFCMKSMGAGGFVDRVVLHAATIQTLGVLVGGPYGKPSIELETFDVLVMVAGGVGITPILSVINRFSQTTTGTRTLHLFWVVRSAQDLLVAEGLMFPLPANVRATFYVSQAREDGTVRCRRSSDSVTYVHGKPVMGDIINNTRYLSVNATSVGVLACGPPSLVQEAQWFSHACGFAFHKEGFAF</sequence>
<dbReference type="EMBL" id="QUTA01005224">
    <property type="protein sequence ID" value="RHY16669.1"/>
    <property type="molecule type" value="Genomic_DNA"/>
</dbReference>
<dbReference type="EMBL" id="QUTD01005892">
    <property type="protein sequence ID" value="RHY58837.1"/>
    <property type="molecule type" value="Genomic_DNA"/>
</dbReference>
<evidence type="ECO:0000313" key="9">
    <source>
        <dbReference type="EMBL" id="RHY16669.1"/>
    </source>
</evidence>
<dbReference type="EMBL" id="QUTF01027569">
    <property type="protein sequence ID" value="RHY79884.1"/>
    <property type="molecule type" value="Genomic_DNA"/>
</dbReference>
<dbReference type="PANTHER" id="PTHR11972">
    <property type="entry name" value="NADPH OXIDASE"/>
    <property type="match status" value="1"/>
</dbReference>
<evidence type="ECO:0000256" key="5">
    <source>
        <dbReference type="ARBA" id="ARBA00023136"/>
    </source>
</evidence>
<proteinExistence type="predicted"/>
<feature type="chain" id="PRO_5035662964" description="DOMON domain-containing protein" evidence="7">
    <location>
        <begin position="16"/>
        <end position="684"/>
    </location>
</feature>
<evidence type="ECO:0000313" key="10">
    <source>
        <dbReference type="EMBL" id="RHY48622.1"/>
    </source>
</evidence>
<evidence type="ECO:0000313" key="12">
    <source>
        <dbReference type="EMBL" id="RHY64283.1"/>
    </source>
</evidence>
<evidence type="ECO:0000256" key="2">
    <source>
        <dbReference type="ARBA" id="ARBA00022692"/>
    </source>
</evidence>
<feature type="signal peptide" evidence="7">
    <location>
        <begin position="1"/>
        <end position="15"/>
    </location>
</feature>
<evidence type="ECO:0000313" key="13">
    <source>
        <dbReference type="EMBL" id="RHY79884.1"/>
    </source>
</evidence>
<dbReference type="Proteomes" id="UP000266196">
    <property type="component" value="Unassembled WGS sequence"/>
</dbReference>
<dbReference type="InterPro" id="IPR013112">
    <property type="entry name" value="FAD-bd_8"/>
</dbReference>
<dbReference type="PROSITE" id="PS50836">
    <property type="entry name" value="DOMON"/>
    <property type="match status" value="1"/>
</dbReference>
<dbReference type="Proteomes" id="UP000283543">
    <property type="component" value="Unassembled WGS sequence"/>
</dbReference>
<keyword evidence="2 6" id="KW-0812">Transmembrane</keyword>
<evidence type="ECO:0000313" key="18">
    <source>
        <dbReference type="Proteomes" id="UP000266643"/>
    </source>
</evidence>
<dbReference type="SFLD" id="SFLDG01168">
    <property type="entry name" value="Ferric_reductase_subgroup_(FRE"/>
    <property type="match status" value="1"/>
</dbReference>
<dbReference type="InterPro" id="IPR013121">
    <property type="entry name" value="Fe_red_NAD-bd_6"/>
</dbReference>
<feature type="transmembrane region" description="Helical" evidence="6">
    <location>
        <begin position="284"/>
        <end position="303"/>
    </location>
</feature>
<keyword evidence="4" id="KW-0560">Oxidoreductase</keyword>
<evidence type="ECO:0000313" key="20">
    <source>
        <dbReference type="Proteomes" id="UP000286510"/>
    </source>
</evidence>
<dbReference type="SUPFAM" id="SSF52343">
    <property type="entry name" value="Ferredoxin reductase-like, C-terminal NADP-linked domain"/>
    <property type="match status" value="1"/>
</dbReference>
<dbReference type="InterPro" id="IPR045266">
    <property type="entry name" value="DOH_DOMON"/>
</dbReference>
<gene>
    <name evidence="9" type="ORF">DYB25_000797</name>
    <name evidence="13" type="ORF">DYB26_001265</name>
    <name evidence="11" type="ORF">DYB30_001855</name>
    <name evidence="14" type="ORF">DYB31_006747</name>
    <name evidence="12" type="ORF">DYB34_002604</name>
    <name evidence="10" type="ORF">DYB38_007347</name>
</gene>
<organism evidence="11 18">
    <name type="scientific">Aphanomyces astaci</name>
    <name type="common">Crayfish plague agent</name>
    <dbReference type="NCBI Taxonomy" id="112090"/>
    <lineage>
        <taxon>Eukaryota</taxon>
        <taxon>Sar</taxon>
        <taxon>Stramenopiles</taxon>
        <taxon>Oomycota</taxon>
        <taxon>Saprolegniomycetes</taxon>
        <taxon>Saprolegniales</taxon>
        <taxon>Verrucalvaceae</taxon>
        <taxon>Aphanomyces</taxon>
    </lineage>
</organism>
<comment type="caution">
    <text evidence="11">The sequence shown here is derived from an EMBL/GenBank/DDBJ whole genome shotgun (WGS) entry which is preliminary data.</text>
</comment>
<accession>A0A397DBT7</accession>
<evidence type="ECO:0000256" key="3">
    <source>
        <dbReference type="ARBA" id="ARBA00022989"/>
    </source>
</evidence>
<keyword evidence="3 6" id="KW-1133">Transmembrane helix</keyword>
<dbReference type="Gene3D" id="3.40.50.80">
    <property type="entry name" value="Nucleotide-binding domain of ferredoxin-NADP reductase (FNR) module"/>
    <property type="match status" value="1"/>
</dbReference>
<keyword evidence="7" id="KW-0732">Signal</keyword>
<dbReference type="InterPro" id="IPR039261">
    <property type="entry name" value="FNR_nucleotide-bd"/>
</dbReference>
<keyword evidence="5 6" id="KW-0472">Membrane</keyword>
<dbReference type="Proteomes" id="UP000286510">
    <property type="component" value="Unassembled WGS sequence"/>
</dbReference>
<reference evidence="15 16" key="1">
    <citation type="submission" date="2018-08" db="EMBL/GenBank/DDBJ databases">
        <title>Aphanomyces genome sequencing and annotation.</title>
        <authorList>
            <person name="Minardi D."/>
            <person name="Oidtmann B."/>
            <person name="Van Der Giezen M."/>
            <person name="Studholme D.J."/>
        </authorList>
    </citation>
    <scope>NUCLEOTIDE SEQUENCE [LARGE SCALE GENOMIC DNA]</scope>
    <source>
        <strain evidence="14 16">197901</strain>
        <strain evidence="11 18">D2</strain>
        <strain evidence="13 20">FDL457</strain>
        <strain evidence="10 15">SA</strain>
        <strain evidence="12 19">Si</strain>
        <strain evidence="9 17">Yx</strain>
    </source>
</reference>
<evidence type="ECO:0000256" key="6">
    <source>
        <dbReference type="SAM" id="Phobius"/>
    </source>
</evidence>
<protein>
    <recommendedName>
        <fullName evidence="8">DOMON domain-containing protein</fullName>
    </recommendedName>
</protein>
<dbReference type="SFLD" id="SFLDS00052">
    <property type="entry name" value="Ferric_Reductase_Domain"/>
    <property type="match status" value="1"/>
</dbReference>
<dbReference type="Pfam" id="PF08030">
    <property type="entry name" value="NAD_binding_6"/>
    <property type="match status" value="1"/>
</dbReference>
<evidence type="ECO:0000313" key="11">
    <source>
        <dbReference type="EMBL" id="RHY58837.1"/>
    </source>
</evidence>
<comment type="subcellular location">
    <subcellularLocation>
        <location evidence="1">Membrane</location>
        <topology evidence="1">Multi-pass membrane protein</topology>
    </subcellularLocation>
</comment>
<dbReference type="Proteomes" id="UP000266643">
    <property type="component" value="Unassembled WGS sequence"/>
</dbReference>
<evidence type="ECO:0000256" key="7">
    <source>
        <dbReference type="SAM" id="SignalP"/>
    </source>
</evidence>
<evidence type="ECO:0000313" key="16">
    <source>
        <dbReference type="Proteomes" id="UP000266196"/>
    </source>
</evidence>
<feature type="transmembrane region" description="Helical" evidence="6">
    <location>
        <begin position="197"/>
        <end position="219"/>
    </location>
</feature>
<dbReference type="EMBL" id="QUTC01007203">
    <property type="protein sequence ID" value="RHY48622.1"/>
    <property type="molecule type" value="Genomic_DNA"/>
</dbReference>
<evidence type="ECO:0000313" key="14">
    <source>
        <dbReference type="EMBL" id="RHZ20024.1"/>
    </source>
</evidence>
<dbReference type="EMBL" id="QUTE01009229">
    <property type="protein sequence ID" value="RHZ20024.1"/>
    <property type="molecule type" value="Genomic_DNA"/>
</dbReference>
<dbReference type="CDD" id="cd09631">
    <property type="entry name" value="DOMON_DOH"/>
    <property type="match status" value="1"/>
</dbReference>
<dbReference type="PRINTS" id="PR00410">
    <property type="entry name" value="PHEHYDRXLASE"/>
</dbReference>
<feature type="transmembrane region" description="Helical" evidence="6">
    <location>
        <begin position="323"/>
        <end position="341"/>
    </location>
</feature>
<name>A0A397DBT7_APHAT</name>
<dbReference type="AlphaFoldDB" id="A0A397DBT7"/>
<dbReference type="GO" id="GO:0005886">
    <property type="term" value="C:plasma membrane"/>
    <property type="evidence" value="ECO:0007669"/>
    <property type="project" value="TreeGrafter"/>
</dbReference>
<dbReference type="EMBL" id="QUTB01004085">
    <property type="protein sequence ID" value="RHY64283.1"/>
    <property type="molecule type" value="Genomic_DNA"/>
</dbReference>
<evidence type="ECO:0000259" key="8">
    <source>
        <dbReference type="PROSITE" id="PS50836"/>
    </source>
</evidence>
<evidence type="ECO:0000313" key="17">
    <source>
        <dbReference type="Proteomes" id="UP000266239"/>
    </source>
</evidence>
<dbReference type="VEuPathDB" id="FungiDB:H257_04085"/>